<dbReference type="PRINTS" id="PR00469">
    <property type="entry name" value="PNDRDTASEII"/>
</dbReference>
<dbReference type="GO" id="GO:0016491">
    <property type="term" value="F:oxidoreductase activity"/>
    <property type="evidence" value="ECO:0007669"/>
    <property type="project" value="UniProtKB-KW"/>
</dbReference>
<keyword evidence="2" id="KW-0560">Oxidoreductase</keyword>
<proteinExistence type="predicted"/>
<dbReference type="Proteomes" id="UP000514509">
    <property type="component" value="Chromosome"/>
</dbReference>
<dbReference type="SUPFAM" id="SSF51905">
    <property type="entry name" value="FAD/NAD(P)-binding domain"/>
    <property type="match status" value="1"/>
</dbReference>
<dbReference type="RefSeq" id="WP_182413656.1">
    <property type="nucleotide sequence ID" value="NZ_CP055153.1"/>
</dbReference>
<gene>
    <name evidence="4" type="ORF">HUW48_25735</name>
</gene>
<dbReference type="AlphaFoldDB" id="A0A7L7LFP9"/>
<dbReference type="InterPro" id="IPR023753">
    <property type="entry name" value="FAD/NAD-binding_dom"/>
</dbReference>
<sequence>MENSKNFDVIIVGGSYAGLSAAMSLGRALRKVLIIDSGQPCNQQTPHSHNFITHDGETPAHISALAKEQVAFYNTVTFYKGLAVSAGKTEQGFNLTSQNGDTFTAKKLVFATGLKDIMPNLPGFAECWGISILHCPYCHGYEVRNVKTGLLGNGDMGFELAKLISNWTKEIILFTNGESTLTAEQTTKLEEHNISIIQTEIKEFQHDQGKIRNVILKDQTEILVNAIYARPVFVQHCTIPEDLGCEITEQGFLKVDGFQRTTVAGVYACGDNSTFGRAVSLAVASGTATGAFVNKDLIEEEF</sequence>
<evidence type="ECO:0000313" key="5">
    <source>
        <dbReference type="Proteomes" id="UP000514509"/>
    </source>
</evidence>
<dbReference type="KEGG" id="add:HUW48_25735"/>
<dbReference type="PANTHER" id="PTHR48105">
    <property type="entry name" value="THIOREDOXIN REDUCTASE 1-RELATED-RELATED"/>
    <property type="match status" value="1"/>
</dbReference>
<protein>
    <submittedName>
        <fullName evidence="4">NAD(P)/FAD-dependent oxidoreductase</fullName>
    </submittedName>
</protein>
<organism evidence="4 5">
    <name type="scientific">Adhaeribacter radiodurans</name>
    <dbReference type="NCBI Taxonomy" id="2745197"/>
    <lineage>
        <taxon>Bacteria</taxon>
        <taxon>Pseudomonadati</taxon>
        <taxon>Bacteroidota</taxon>
        <taxon>Cytophagia</taxon>
        <taxon>Cytophagales</taxon>
        <taxon>Hymenobacteraceae</taxon>
        <taxon>Adhaeribacter</taxon>
    </lineage>
</organism>
<evidence type="ECO:0000256" key="1">
    <source>
        <dbReference type="ARBA" id="ARBA00022630"/>
    </source>
</evidence>
<evidence type="ECO:0000256" key="2">
    <source>
        <dbReference type="ARBA" id="ARBA00023002"/>
    </source>
</evidence>
<reference evidence="4 5" key="2">
    <citation type="submission" date="2020-08" db="EMBL/GenBank/DDBJ databases">
        <title>Adhaeribacter dokdonensis sp. nov., isolated from the rhizosphere of Elymus tsukushiensis, a plant native to the Dokdo Islands, Republic of Korea.</title>
        <authorList>
            <person name="Ghim S.Y."/>
        </authorList>
    </citation>
    <scope>NUCLEOTIDE SEQUENCE [LARGE SCALE GENOMIC DNA]</scope>
    <source>
        <strain evidence="4 5">KUDC8001</strain>
    </source>
</reference>
<evidence type="ECO:0000313" key="4">
    <source>
        <dbReference type="EMBL" id="QMU31219.1"/>
    </source>
</evidence>
<dbReference type="Pfam" id="PF07992">
    <property type="entry name" value="Pyr_redox_2"/>
    <property type="match status" value="1"/>
</dbReference>
<dbReference type="InterPro" id="IPR050097">
    <property type="entry name" value="Ferredoxin-NADP_redctase_2"/>
</dbReference>
<feature type="domain" description="FAD/NAD(P)-binding" evidence="3">
    <location>
        <begin position="7"/>
        <end position="273"/>
    </location>
</feature>
<accession>A0A7L7LFP9</accession>
<name>A0A7L7LFP9_9BACT</name>
<dbReference type="Gene3D" id="3.50.50.60">
    <property type="entry name" value="FAD/NAD(P)-binding domain"/>
    <property type="match status" value="2"/>
</dbReference>
<dbReference type="InterPro" id="IPR036188">
    <property type="entry name" value="FAD/NAD-bd_sf"/>
</dbReference>
<dbReference type="EMBL" id="CP055153">
    <property type="protein sequence ID" value="QMU31219.1"/>
    <property type="molecule type" value="Genomic_DNA"/>
</dbReference>
<dbReference type="PRINTS" id="PR00368">
    <property type="entry name" value="FADPNR"/>
</dbReference>
<keyword evidence="5" id="KW-1185">Reference proteome</keyword>
<keyword evidence="1" id="KW-0285">Flavoprotein</keyword>
<evidence type="ECO:0000259" key="3">
    <source>
        <dbReference type="Pfam" id="PF07992"/>
    </source>
</evidence>
<reference evidence="4 5" key="1">
    <citation type="submission" date="2020-06" db="EMBL/GenBank/DDBJ databases">
        <authorList>
            <person name="Hwang Y.J."/>
        </authorList>
    </citation>
    <scope>NUCLEOTIDE SEQUENCE [LARGE SCALE GENOMIC DNA]</scope>
    <source>
        <strain evidence="4 5">KUDC8001</strain>
    </source>
</reference>